<dbReference type="EMBL" id="AP026708">
    <property type="protein sequence ID" value="BDQ33586.1"/>
    <property type="molecule type" value="Genomic_DNA"/>
</dbReference>
<protein>
    <submittedName>
        <fullName evidence="2">Uncharacterized protein</fullName>
    </submittedName>
</protein>
<feature type="region of interest" description="Disordered" evidence="1">
    <location>
        <begin position="70"/>
        <end position="93"/>
    </location>
</feature>
<keyword evidence="3" id="KW-1185">Reference proteome</keyword>
<dbReference type="Proteomes" id="UP001061361">
    <property type="component" value="Chromosome"/>
</dbReference>
<sequence>MPSIYCVTVNLDRKDPDEPPLIGEHLVIADSLEQLLTRYPEDQERKRWVHERITEIRLLASTTSTAAPMAYLDIRDTPDKKATDQGKTTPVVH</sequence>
<organism evidence="2 3">
    <name type="scientific">Pseudodesulfovibrio portus</name>
    <dbReference type="NCBI Taxonomy" id="231439"/>
    <lineage>
        <taxon>Bacteria</taxon>
        <taxon>Pseudomonadati</taxon>
        <taxon>Thermodesulfobacteriota</taxon>
        <taxon>Desulfovibrionia</taxon>
        <taxon>Desulfovibrionales</taxon>
        <taxon>Desulfovibrionaceae</taxon>
    </lineage>
</organism>
<dbReference type="RefSeq" id="WP_264983645.1">
    <property type="nucleotide sequence ID" value="NZ_AP026708.1"/>
</dbReference>
<evidence type="ECO:0000256" key="1">
    <source>
        <dbReference type="SAM" id="MobiDB-lite"/>
    </source>
</evidence>
<evidence type="ECO:0000313" key="3">
    <source>
        <dbReference type="Proteomes" id="UP001061361"/>
    </source>
</evidence>
<feature type="compositionally biased region" description="Basic and acidic residues" evidence="1">
    <location>
        <begin position="73"/>
        <end position="84"/>
    </location>
</feature>
<accession>A0ABM8AQB9</accession>
<reference evidence="2" key="1">
    <citation type="submission" date="2022-08" db="EMBL/GenBank/DDBJ databases">
        <title>Genome Sequence of the sulphate-reducing bacterium, Pseudodesulfovibrio portus JCM14722.</title>
        <authorList>
            <person name="Kondo R."/>
            <person name="Kataoka T."/>
        </authorList>
    </citation>
    <scope>NUCLEOTIDE SEQUENCE</scope>
    <source>
        <strain evidence="2">JCM 14722</strain>
    </source>
</reference>
<proteinExistence type="predicted"/>
<name>A0ABM8AQB9_9BACT</name>
<evidence type="ECO:0000313" key="2">
    <source>
        <dbReference type="EMBL" id="BDQ33586.1"/>
    </source>
</evidence>
<gene>
    <name evidence="2" type="ORF">JCM14722_11280</name>
</gene>